<dbReference type="AlphaFoldDB" id="A0A0E9W0M8"/>
<name>A0A0E9W0M8_ANGAN</name>
<sequence>MNHEAFHKNCIPCTTWGAASVCVHVTYTCTTTGLCSTHSKKQTTHLALPTCASLFPNKHLF</sequence>
<accession>A0A0E9W0M8</accession>
<evidence type="ECO:0000313" key="1">
    <source>
        <dbReference type="EMBL" id="JAH83866.1"/>
    </source>
</evidence>
<proteinExistence type="predicted"/>
<reference evidence="1" key="2">
    <citation type="journal article" date="2015" name="Fish Shellfish Immunol.">
        <title>Early steps in the European eel (Anguilla anguilla)-Vibrio vulnificus interaction in the gills: Role of the RtxA13 toxin.</title>
        <authorList>
            <person name="Callol A."/>
            <person name="Pajuelo D."/>
            <person name="Ebbesson L."/>
            <person name="Teles M."/>
            <person name="MacKenzie S."/>
            <person name="Amaro C."/>
        </authorList>
    </citation>
    <scope>NUCLEOTIDE SEQUENCE</scope>
</reference>
<protein>
    <submittedName>
        <fullName evidence="1">Uncharacterized protein</fullName>
    </submittedName>
</protein>
<organism evidence="1">
    <name type="scientific">Anguilla anguilla</name>
    <name type="common">European freshwater eel</name>
    <name type="synonym">Muraena anguilla</name>
    <dbReference type="NCBI Taxonomy" id="7936"/>
    <lineage>
        <taxon>Eukaryota</taxon>
        <taxon>Metazoa</taxon>
        <taxon>Chordata</taxon>
        <taxon>Craniata</taxon>
        <taxon>Vertebrata</taxon>
        <taxon>Euteleostomi</taxon>
        <taxon>Actinopterygii</taxon>
        <taxon>Neopterygii</taxon>
        <taxon>Teleostei</taxon>
        <taxon>Anguilliformes</taxon>
        <taxon>Anguillidae</taxon>
        <taxon>Anguilla</taxon>
    </lineage>
</organism>
<reference evidence="1" key="1">
    <citation type="submission" date="2014-11" db="EMBL/GenBank/DDBJ databases">
        <authorList>
            <person name="Amaro Gonzalez C."/>
        </authorList>
    </citation>
    <scope>NUCLEOTIDE SEQUENCE</scope>
</reference>
<dbReference type="EMBL" id="GBXM01024711">
    <property type="protein sequence ID" value="JAH83866.1"/>
    <property type="molecule type" value="Transcribed_RNA"/>
</dbReference>